<keyword evidence="1" id="KW-0472">Membrane</keyword>
<evidence type="ECO:0000313" key="3">
    <source>
        <dbReference type="Proteomes" id="UP000187891"/>
    </source>
</evidence>
<name>A0A1R3TLF0_9HYPH</name>
<dbReference type="STRING" id="1907666.DSM25559_1803"/>
<dbReference type="Proteomes" id="UP000187891">
    <property type="component" value="Unassembled WGS sequence"/>
</dbReference>
<accession>A0A1R3TLF0</accession>
<protein>
    <recommendedName>
        <fullName evidence="4">DUF5330 domain-containing protein</fullName>
    </recommendedName>
</protein>
<proteinExistence type="predicted"/>
<evidence type="ECO:0008006" key="4">
    <source>
        <dbReference type="Google" id="ProtNLM"/>
    </source>
</evidence>
<evidence type="ECO:0000256" key="1">
    <source>
        <dbReference type="SAM" id="Phobius"/>
    </source>
</evidence>
<feature type="transmembrane region" description="Helical" evidence="1">
    <location>
        <begin position="23"/>
        <end position="45"/>
    </location>
</feature>
<keyword evidence="1" id="KW-0812">Transmembrane</keyword>
<organism evidence="2 3">
    <name type="scientific">Agrobacterium rosae</name>
    <dbReference type="NCBI Taxonomy" id="1972867"/>
    <lineage>
        <taxon>Bacteria</taxon>
        <taxon>Pseudomonadati</taxon>
        <taxon>Pseudomonadota</taxon>
        <taxon>Alphaproteobacteria</taxon>
        <taxon>Hyphomicrobiales</taxon>
        <taxon>Rhizobiaceae</taxon>
        <taxon>Rhizobium/Agrobacterium group</taxon>
        <taxon>Agrobacterium</taxon>
    </lineage>
</organism>
<sequence>MPSPDNRANTDDPKRATVKQGSFAMWFLIKSSIFFSLVLVALSYFGSSSDSNSQTSQMNVAGAVSAASEAYRYVSAICVEKPDVCVKGAETFHALGERAREGAKVAYQLIDAQLAGSEQPAKLADATAPAVTVPVATVDVAQESDDIKTGTIKSQPYVPLPQRRPAL</sequence>
<reference evidence="3" key="1">
    <citation type="submission" date="2016-10" db="EMBL/GenBank/DDBJ databases">
        <authorList>
            <person name="Wibberg D."/>
        </authorList>
    </citation>
    <scope>NUCLEOTIDE SEQUENCE [LARGE SCALE GENOMIC DNA]</scope>
</reference>
<gene>
    <name evidence="2" type="ORF">DSM25559_1803</name>
</gene>
<dbReference type="AlphaFoldDB" id="A0A1R3TLF0"/>
<dbReference type="InterPro" id="IPR035220">
    <property type="entry name" value="DUF5330"/>
</dbReference>
<dbReference type="Pfam" id="PF17264">
    <property type="entry name" value="DUF5330"/>
    <property type="match status" value="1"/>
</dbReference>
<keyword evidence="1" id="KW-1133">Transmembrane helix</keyword>
<dbReference type="EMBL" id="FMUE01000003">
    <property type="protein sequence ID" value="SCX19107.1"/>
    <property type="molecule type" value="Genomic_DNA"/>
</dbReference>
<evidence type="ECO:0000313" key="2">
    <source>
        <dbReference type="EMBL" id="SCX19107.1"/>
    </source>
</evidence>